<dbReference type="PANTHER" id="PTHR22883:SF43">
    <property type="entry name" value="PALMITOYLTRANSFERASE APP"/>
    <property type="match status" value="1"/>
</dbReference>
<evidence type="ECO:0000256" key="8">
    <source>
        <dbReference type="ARBA" id="ARBA00023315"/>
    </source>
</evidence>
<evidence type="ECO:0000259" key="12">
    <source>
        <dbReference type="Pfam" id="PF01529"/>
    </source>
</evidence>
<dbReference type="EC" id="2.3.1.225" evidence="11"/>
<protein>
    <recommendedName>
        <fullName evidence="11">Palmitoyltransferase</fullName>
        <ecNumber evidence="11">2.3.1.225</ecNumber>
    </recommendedName>
</protein>
<evidence type="ECO:0000256" key="9">
    <source>
        <dbReference type="ARBA" id="ARBA00023463"/>
    </source>
</evidence>
<dbReference type="GO" id="GO:0005789">
    <property type="term" value="C:endoplasmic reticulum membrane"/>
    <property type="evidence" value="ECO:0007669"/>
    <property type="project" value="UniProtKB-SubCell"/>
</dbReference>
<keyword evidence="6" id="KW-0564">Palmitate</keyword>
<dbReference type="OMA" id="CGTCHIW"/>
<organism evidence="13 14">
    <name type="scientific">Cyberlindnera fabianii</name>
    <name type="common">Yeast</name>
    <name type="synonym">Hansenula fabianii</name>
    <dbReference type="NCBI Taxonomy" id="36022"/>
    <lineage>
        <taxon>Eukaryota</taxon>
        <taxon>Fungi</taxon>
        <taxon>Dikarya</taxon>
        <taxon>Ascomycota</taxon>
        <taxon>Saccharomycotina</taxon>
        <taxon>Saccharomycetes</taxon>
        <taxon>Phaffomycetales</taxon>
        <taxon>Phaffomycetaceae</taxon>
        <taxon>Cyberlindnera</taxon>
    </lineage>
</organism>
<evidence type="ECO:0000256" key="4">
    <source>
        <dbReference type="ARBA" id="ARBA00022989"/>
    </source>
</evidence>
<proteinExistence type="inferred from homology"/>
<sequence length="295" mass="34662">MPLAPDDNQNEEEEKRVRHKRNYQVWGSEKQFFLFGGRLRVVKAGPMSIATFMAILLPAILFAIFDASWCWHNIHPSAVIIFYYCWLIGLSSFIKASTSDPGVIPRNIHITDDPYDLPEDYFNTISLPSGPEGDLKVDVRYCQTCHNWRMPRTFHCAKCDSCISIHDHHCKWLNNCVGERNYRFFFVFLLFSVIFCFYGGAMCYYRILQHDQHVRHIPMTVFNIVYLHMAMLYPLLLLIYHISTYAIKTYPFSLNSIIKNFVYGVGKPRGWSYVRPRDKYNRGDMRFTRFTSGKL</sequence>
<accession>A0A1V2LA80</accession>
<dbReference type="STRING" id="36022.A0A1V2LA80"/>
<evidence type="ECO:0000313" key="14">
    <source>
        <dbReference type="Proteomes" id="UP000189513"/>
    </source>
</evidence>
<keyword evidence="2 11" id="KW-0808">Transferase</keyword>
<dbReference type="InterPro" id="IPR001594">
    <property type="entry name" value="Palmitoyltrfase_DHHC"/>
</dbReference>
<keyword evidence="7" id="KW-0449">Lipoprotein</keyword>
<dbReference type="PROSITE" id="PS50216">
    <property type="entry name" value="DHHC"/>
    <property type="match status" value="1"/>
</dbReference>
<dbReference type="Proteomes" id="UP000189513">
    <property type="component" value="Unassembled WGS sequence"/>
</dbReference>
<evidence type="ECO:0000256" key="1">
    <source>
        <dbReference type="ARBA" id="ARBA00004477"/>
    </source>
</evidence>
<comment type="similarity">
    <text evidence="9">Belongs to the DHHC palmitoyltransferase family. ERF2/ZDHHC9 subfamily.</text>
</comment>
<feature type="transmembrane region" description="Helical" evidence="11">
    <location>
        <begin position="77"/>
        <end position="96"/>
    </location>
</feature>
<gene>
    <name evidence="13" type="ORF">BON22_1944</name>
</gene>
<keyword evidence="5 11" id="KW-0472">Membrane</keyword>
<evidence type="ECO:0000256" key="3">
    <source>
        <dbReference type="ARBA" id="ARBA00022692"/>
    </source>
</evidence>
<comment type="catalytic activity">
    <reaction evidence="10 11">
        <text>L-cysteinyl-[protein] + hexadecanoyl-CoA = S-hexadecanoyl-L-cysteinyl-[protein] + CoA</text>
        <dbReference type="Rhea" id="RHEA:36683"/>
        <dbReference type="Rhea" id="RHEA-COMP:10131"/>
        <dbReference type="Rhea" id="RHEA-COMP:11032"/>
        <dbReference type="ChEBI" id="CHEBI:29950"/>
        <dbReference type="ChEBI" id="CHEBI:57287"/>
        <dbReference type="ChEBI" id="CHEBI:57379"/>
        <dbReference type="ChEBI" id="CHEBI:74151"/>
        <dbReference type="EC" id="2.3.1.225"/>
    </reaction>
</comment>
<feature type="domain" description="Palmitoyltransferase DHHC" evidence="12">
    <location>
        <begin position="140"/>
        <end position="243"/>
    </location>
</feature>
<keyword evidence="14" id="KW-1185">Reference proteome</keyword>
<dbReference type="GO" id="GO:0006612">
    <property type="term" value="P:protein targeting to membrane"/>
    <property type="evidence" value="ECO:0007669"/>
    <property type="project" value="TreeGrafter"/>
</dbReference>
<dbReference type="InterPro" id="IPR039859">
    <property type="entry name" value="PFA4/ZDH16/20/ERF2-like"/>
</dbReference>
<evidence type="ECO:0000256" key="11">
    <source>
        <dbReference type="RuleBase" id="RU079119"/>
    </source>
</evidence>
<comment type="caution">
    <text evidence="13">The sequence shown here is derived from an EMBL/GenBank/DDBJ whole genome shotgun (WGS) entry which is preliminary data.</text>
</comment>
<evidence type="ECO:0000256" key="6">
    <source>
        <dbReference type="ARBA" id="ARBA00023139"/>
    </source>
</evidence>
<feature type="non-terminal residue" evidence="13">
    <location>
        <position position="295"/>
    </location>
</feature>
<keyword evidence="8 11" id="KW-0012">Acyltransferase</keyword>
<dbReference type="Pfam" id="PF01529">
    <property type="entry name" value="DHHC"/>
    <property type="match status" value="1"/>
</dbReference>
<feature type="transmembrane region" description="Helical" evidence="11">
    <location>
        <begin position="184"/>
        <end position="207"/>
    </location>
</feature>
<comment type="subcellular location">
    <subcellularLocation>
        <location evidence="1">Endoplasmic reticulum membrane</location>
        <topology evidence="1">Multi-pass membrane protein</topology>
    </subcellularLocation>
</comment>
<dbReference type="AlphaFoldDB" id="A0A1V2LA80"/>
<keyword evidence="3 11" id="KW-0812">Transmembrane</keyword>
<name>A0A1V2LA80_CYBFA</name>
<dbReference type="EMBL" id="MPUK01000003">
    <property type="protein sequence ID" value="ONH68216.1"/>
    <property type="molecule type" value="Genomic_DNA"/>
</dbReference>
<feature type="transmembrane region" description="Helical" evidence="11">
    <location>
        <begin position="219"/>
        <end position="240"/>
    </location>
</feature>
<evidence type="ECO:0000256" key="10">
    <source>
        <dbReference type="ARBA" id="ARBA00048048"/>
    </source>
</evidence>
<dbReference type="GO" id="GO:0005794">
    <property type="term" value="C:Golgi apparatus"/>
    <property type="evidence" value="ECO:0007669"/>
    <property type="project" value="TreeGrafter"/>
</dbReference>
<evidence type="ECO:0000313" key="13">
    <source>
        <dbReference type="EMBL" id="ONH68216.1"/>
    </source>
</evidence>
<keyword evidence="4 11" id="KW-1133">Transmembrane helix</keyword>
<dbReference type="GO" id="GO:0019706">
    <property type="term" value="F:protein-cysteine S-palmitoyltransferase activity"/>
    <property type="evidence" value="ECO:0007669"/>
    <property type="project" value="UniProtKB-EC"/>
</dbReference>
<evidence type="ECO:0000256" key="7">
    <source>
        <dbReference type="ARBA" id="ARBA00023288"/>
    </source>
</evidence>
<reference evidence="14" key="1">
    <citation type="journal article" date="2017" name="Genome Announc.">
        <title>Genome sequences of Cyberlindnera fabianii 65, Pichia kudriavzevii 129, and Saccharomyces cerevisiae 131 isolated from fermented masau fruits in Zimbabwe.</title>
        <authorList>
            <person name="van Rijswijck I.M.H."/>
            <person name="Derks M.F.L."/>
            <person name="Abee T."/>
            <person name="de Ridder D."/>
            <person name="Smid E.J."/>
        </authorList>
    </citation>
    <scope>NUCLEOTIDE SEQUENCE [LARGE SCALE GENOMIC DNA]</scope>
    <source>
        <strain evidence="14">65</strain>
    </source>
</reference>
<dbReference type="PANTHER" id="PTHR22883">
    <property type="entry name" value="ZINC FINGER DHHC DOMAIN CONTAINING PROTEIN"/>
    <property type="match status" value="1"/>
</dbReference>
<evidence type="ECO:0000256" key="5">
    <source>
        <dbReference type="ARBA" id="ARBA00023136"/>
    </source>
</evidence>
<dbReference type="VEuPathDB" id="FungiDB:BON22_1944"/>
<feature type="transmembrane region" description="Helical" evidence="11">
    <location>
        <begin position="47"/>
        <end position="65"/>
    </location>
</feature>
<comment type="domain">
    <text evidence="11">The DHHC domain is required for palmitoyltransferase activity.</text>
</comment>
<evidence type="ECO:0000256" key="2">
    <source>
        <dbReference type="ARBA" id="ARBA00022679"/>
    </source>
</evidence>